<name>A0A1G2L9P1_9BACT</name>
<accession>A0A1G2L9P1</accession>
<gene>
    <name evidence="7" type="ORF">A3A44_03045</name>
</gene>
<comment type="similarity">
    <text evidence="1 4">Belongs to the TACO1 family.</text>
</comment>
<sequence length="241" mass="25367">MSGHSKWAQIKHQKAGTDAKRGALFSKLARIVTVAARDGGANPDMNAKLRQAVEQAREAGVPKDNIERAILRATGSGADAAALRAFEYEAYGPGGSAFLVAGLTDSPNRTTNEIKRILEERGGRLAASGSVLWMFERKVAFALPLPPTERRDELELALIDSGADAIEADANALHVLVPPERAARFAERLGARGIAPLRSSLIALPKTSVPLGPTDAASAAALAAALEEQDDVTGVSTNVRE</sequence>
<dbReference type="HAMAP" id="MF_00693">
    <property type="entry name" value="Transcrip_reg_TACO1"/>
    <property type="match status" value="1"/>
</dbReference>
<dbReference type="AlphaFoldDB" id="A0A1G2L9P1"/>
<dbReference type="InterPro" id="IPR029072">
    <property type="entry name" value="YebC-like"/>
</dbReference>
<dbReference type="Proteomes" id="UP000178977">
    <property type="component" value="Unassembled WGS sequence"/>
</dbReference>
<evidence type="ECO:0000256" key="3">
    <source>
        <dbReference type="ARBA" id="ARBA00023163"/>
    </source>
</evidence>
<proteinExistence type="inferred from homology"/>
<protein>
    <recommendedName>
        <fullName evidence="4">Probable transcriptional regulatory protein A3A44_03045</fullName>
    </recommendedName>
</protein>
<dbReference type="GO" id="GO:0006355">
    <property type="term" value="P:regulation of DNA-templated transcription"/>
    <property type="evidence" value="ECO:0007669"/>
    <property type="project" value="UniProtKB-UniRule"/>
</dbReference>
<organism evidence="7 8">
    <name type="scientific">Candidatus Sungbacteria bacterium RIFCSPLOWO2_01_FULL_60_25</name>
    <dbReference type="NCBI Taxonomy" id="1802281"/>
    <lineage>
        <taxon>Bacteria</taxon>
        <taxon>Candidatus Sungiibacteriota</taxon>
    </lineage>
</organism>
<dbReference type="Pfam" id="PF20772">
    <property type="entry name" value="TACO1_YebC_N"/>
    <property type="match status" value="1"/>
</dbReference>
<dbReference type="PANTHER" id="PTHR12532">
    <property type="entry name" value="TRANSLATIONAL ACTIVATOR OF CYTOCHROME C OXIDASE 1"/>
    <property type="match status" value="1"/>
</dbReference>
<evidence type="ECO:0000256" key="1">
    <source>
        <dbReference type="ARBA" id="ARBA00008724"/>
    </source>
</evidence>
<comment type="subcellular location">
    <subcellularLocation>
        <location evidence="4">Cytoplasm</location>
    </subcellularLocation>
</comment>
<dbReference type="PANTHER" id="PTHR12532:SF0">
    <property type="entry name" value="TRANSLATIONAL ACTIVATOR OF CYTOCHROME C OXIDASE 1"/>
    <property type="match status" value="1"/>
</dbReference>
<keyword evidence="2 4" id="KW-0805">Transcription regulation</keyword>
<dbReference type="GO" id="GO:0003677">
    <property type="term" value="F:DNA binding"/>
    <property type="evidence" value="ECO:0007669"/>
    <property type="project" value="UniProtKB-UniRule"/>
</dbReference>
<evidence type="ECO:0000313" key="7">
    <source>
        <dbReference type="EMBL" id="OHA08353.1"/>
    </source>
</evidence>
<dbReference type="GO" id="GO:0005737">
    <property type="term" value="C:cytoplasm"/>
    <property type="evidence" value="ECO:0007669"/>
    <property type="project" value="UniProtKB-SubCell"/>
</dbReference>
<keyword evidence="4" id="KW-0963">Cytoplasm</keyword>
<dbReference type="EMBL" id="MHQT01000042">
    <property type="protein sequence ID" value="OHA08353.1"/>
    <property type="molecule type" value="Genomic_DNA"/>
</dbReference>
<dbReference type="Gene3D" id="1.10.10.200">
    <property type="match status" value="1"/>
</dbReference>
<keyword evidence="3 4" id="KW-0804">Transcription</keyword>
<evidence type="ECO:0000256" key="4">
    <source>
        <dbReference type="HAMAP-Rule" id="MF_00693"/>
    </source>
</evidence>
<feature type="domain" description="TACO1/YebC-like N-terminal" evidence="6">
    <location>
        <begin position="5"/>
        <end position="75"/>
    </location>
</feature>
<keyword evidence="4" id="KW-0238">DNA-binding</keyword>
<dbReference type="InterPro" id="IPR017856">
    <property type="entry name" value="Integrase-like_N"/>
</dbReference>
<dbReference type="InterPro" id="IPR048300">
    <property type="entry name" value="TACO1_YebC-like_2nd/3rd_dom"/>
</dbReference>
<dbReference type="STRING" id="1802281.A3A44_03045"/>
<feature type="domain" description="TACO1/YebC-like second and third" evidence="5">
    <location>
        <begin position="86"/>
        <end position="239"/>
    </location>
</feature>
<evidence type="ECO:0000313" key="8">
    <source>
        <dbReference type="Proteomes" id="UP000178977"/>
    </source>
</evidence>
<dbReference type="SUPFAM" id="SSF75625">
    <property type="entry name" value="YebC-like"/>
    <property type="match status" value="1"/>
</dbReference>
<dbReference type="InterPro" id="IPR049083">
    <property type="entry name" value="TACO1_YebC_N"/>
</dbReference>
<reference evidence="7 8" key="1">
    <citation type="journal article" date="2016" name="Nat. Commun.">
        <title>Thousands of microbial genomes shed light on interconnected biogeochemical processes in an aquifer system.</title>
        <authorList>
            <person name="Anantharaman K."/>
            <person name="Brown C.T."/>
            <person name="Hug L.A."/>
            <person name="Sharon I."/>
            <person name="Castelle C.J."/>
            <person name="Probst A.J."/>
            <person name="Thomas B.C."/>
            <person name="Singh A."/>
            <person name="Wilkins M.J."/>
            <person name="Karaoz U."/>
            <person name="Brodie E.L."/>
            <person name="Williams K.H."/>
            <person name="Hubbard S.S."/>
            <person name="Banfield J.F."/>
        </authorList>
    </citation>
    <scope>NUCLEOTIDE SEQUENCE [LARGE SCALE GENOMIC DNA]</scope>
</reference>
<dbReference type="InterPro" id="IPR002876">
    <property type="entry name" value="Transcrip_reg_TACO1-like"/>
</dbReference>
<dbReference type="InterPro" id="IPR026564">
    <property type="entry name" value="Transcrip_reg_TACO1-like_dom3"/>
</dbReference>
<comment type="caution">
    <text evidence="7">The sequence shown here is derived from an EMBL/GenBank/DDBJ whole genome shotgun (WGS) entry which is preliminary data.</text>
</comment>
<evidence type="ECO:0000256" key="2">
    <source>
        <dbReference type="ARBA" id="ARBA00023015"/>
    </source>
</evidence>
<dbReference type="Pfam" id="PF01709">
    <property type="entry name" value="Transcrip_reg"/>
    <property type="match status" value="1"/>
</dbReference>
<dbReference type="Gene3D" id="3.30.70.980">
    <property type="match status" value="2"/>
</dbReference>
<evidence type="ECO:0000259" key="6">
    <source>
        <dbReference type="Pfam" id="PF20772"/>
    </source>
</evidence>
<dbReference type="NCBIfam" id="TIGR01033">
    <property type="entry name" value="YebC/PmpR family DNA-binding transcriptional regulator"/>
    <property type="match status" value="1"/>
</dbReference>
<dbReference type="FunFam" id="1.10.10.200:FF:000002">
    <property type="entry name" value="Probable transcriptional regulatory protein CLM62_37755"/>
    <property type="match status" value="1"/>
</dbReference>
<evidence type="ECO:0000259" key="5">
    <source>
        <dbReference type="Pfam" id="PF01709"/>
    </source>
</evidence>